<dbReference type="Gene3D" id="2.60.300.12">
    <property type="entry name" value="HesB-like domain"/>
    <property type="match status" value="1"/>
</dbReference>
<dbReference type="InterPro" id="IPR017870">
    <property type="entry name" value="FeS_cluster_insertion_CS"/>
</dbReference>
<comment type="caution">
    <text evidence="2">The sequence shown here is derived from an EMBL/GenBank/DDBJ whole genome shotgun (WGS) entry which is preliminary data.</text>
</comment>
<accession>W6TSY2</accession>
<dbReference type="Pfam" id="PF01521">
    <property type="entry name" value="Fe-S_biosyn"/>
    <property type="match status" value="1"/>
</dbReference>
<dbReference type="GO" id="GO:0051539">
    <property type="term" value="F:4 iron, 4 sulfur cluster binding"/>
    <property type="evidence" value="ECO:0007669"/>
    <property type="project" value="TreeGrafter"/>
</dbReference>
<dbReference type="SUPFAM" id="SSF89360">
    <property type="entry name" value="HesB-like domain"/>
    <property type="match status" value="1"/>
</dbReference>
<dbReference type="RefSeq" id="WP_021827161.1">
    <property type="nucleotide sequence ID" value="NZ_AWTR02000078.1"/>
</dbReference>
<sequence length="114" mass="12748">MKGIYFTDRAIVRLKELSKFKKEVLVLRIRVTSGGCAGFQYLFSLESLDHSAQNSEDIYVNQDGVCAITDTLSLKYIQGSTIDYEETLMMSQFVISNPNSEAHCSCGSSFQIKS</sequence>
<dbReference type="InterPro" id="IPR000361">
    <property type="entry name" value="ATAP_core_dom"/>
</dbReference>
<evidence type="ECO:0000313" key="2">
    <source>
        <dbReference type="EMBL" id="ETZ06887.1"/>
    </source>
</evidence>
<dbReference type="AlphaFoldDB" id="W6TSY2"/>
<dbReference type="eggNOG" id="COG0316">
    <property type="taxonomic scope" value="Bacteria"/>
</dbReference>
<keyword evidence="3" id="KW-1185">Reference proteome</keyword>
<protein>
    <submittedName>
        <fullName evidence="2">Iron-sulfur cluster insertion protein ErpA</fullName>
    </submittedName>
</protein>
<gene>
    <name evidence="2" type="ORF">P618_200922</name>
</gene>
<dbReference type="NCBIfam" id="TIGR00049">
    <property type="entry name" value="iron-sulfur cluster assembly accessory protein"/>
    <property type="match status" value="1"/>
</dbReference>
<feature type="domain" description="Core" evidence="1">
    <location>
        <begin position="4"/>
        <end position="107"/>
    </location>
</feature>
<dbReference type="PANTHER" id="PTHR43011:SF1">
    <property type="entry name" value="IRON-SULFUR CLUSTER ASSEMBLY 2 HOMOLOG, MITOCHONDRIAL"/>
    <property type="match status" value="1"/>
</dbReference>
<dbReference type="GO" id="GO:0005506">
    <property type="term" value="F:iron ion binding"/>
    <property type="evidence" value="ECO:0007669"/>
    <property type="project" value="TreeGrafter"/>
</dbReference>
<dbReference type="STRING" id="1399147.P618_200922"/>
<dbReference type="GO" id="GO:0051537">
    <property type="term" value="F:2 iron, 2 sulfur cluster binding"/>
    <property type="evidence" value="ECO:0007669"/>
    <property type="project" value="TreeGrafter"/>
</dbReference>
<evidence type="ECO:0000259" key="1">
    <source>
        <dbReference type="Pfam" id="PF01521"/>
    </source>
</evidence>
<dbReference type="PANTHER" id="PTHR43011">
    <property type="entry name" value="IRON-SULFUR CLUSTER ASSEMBLY 2 HOMOLOG, MITOCHONDRIAL"/>
    <property type="match status" value="1"/>
</dbReference>
<evidence type="ECO:0000313" key="3">
    <source>
        <dbReference type="Proteomes" id="UP000019112"/>
    </source>
</evidence>
<proteinExistence type="predicted"/>
<dbReference type="Proteomes" id="UP000019112">
    <property type="component" value="Unassembled WGS sequence"/>
</dbReference>
<dbReference type="GO" id="GO:0016226">
    <property type="term" value="P:iron-sulfur cluster assembly"/>
    <property type="evidence" value="ECO:0007669"/>
    <property type="project" value="InterPro"/>
</dbReference>
<name>W6TSY2_HOLOB</name>
<dbReference type="EMBL" id="AWTR02000078">
    <property type="protein sequence ID" value="ETZ06887.1"/>
    <property type="molecule type" value="Genomic_DNA"/>
</dbReference>
<dbReference type="PROSITE" id="PS01152">
    <property type="entry name" value="HESB"/>
    <property type="match status" value="1"/>
</dbReference>
<dbReference type="InterPro" id="IPR035903">
    <property type="entry name" value="HesB-like_dom_sf"/>
</dbReference>
<dbReference type="OrthoDB" id="9801228at2"/>
<organism evidence="2 3">
    <name type="scientific">Holospora obtusa F1</name>
    <dbReference type="NCBI Taxonomy" id="1399147"/>
    <lineage>
        <taxon>Bacteria</taxon>
        <taxon>Pseudomonadati</taxon>
        <taxon>Pseudomonadota</taxon>
        <taxon>Alphaproteobacteria</taxon>
        <taxon>Holosporales</taxon>
        <taxon>Holosporaceae</taxon>
        <taxon>Holospora</taxon>
    </lineage>
</organism>
<dbReference type="InterPro" id="IPR016092">
    <property type="entry name" value="ATAP"/>
</dbReference>
<reference evidence="2 3" key="1">
    <citation type="journal article" date="2014" name="FEMS Microbiol. Lett.">
        <title>Draft genome sequences of three Holospora species (Holospora obtusa, Holospora undulata, and Holospora elegans), endonuclear symbiotic bacteria of the ciliate Paramecium caudatum.</title>
        <authorList>
            <person name="Dohra H."/>
            <person name="Tanaka K."/>
            <person name="Suzuki T."/>
            <person name="Fujishima M."/>
            <person name="Suzuki H."/>
        </authorList>
    </citation>
    <scope>NUCLEOTIDE SEQUENCE [LARGE SCALE GENOMIC DNA]</scope>
    <source>
        <strain evidence="2 3">F1</strain>
    </source>
</reference>